<keyword evidence="8" id="KW-1185">Reference proteome</keyword>
<evidence type="ECO:0000313" key="8">
    <source>
        <dbReference type="Proteomes" id="UP000813463"/>
    </source>
</evidence>
<dbReference type="SUPFAM" id="SSF48264">
    <property type="entry name" value="Cytochrome P450"/>
    <property type="match status" value="1"/>
</dbReference>
<dbReference type="PRINTS" id="PR00463">
    <property type="entry name" value="EP450I"/>
</dbReference>
<dbReference type="PANTHER" id="PTHR47947">
    <property type="entry name" value="CYTOCHROME P450 82C3-RELATED"/>
    <property type="match status" value="1"/>
</dbReference>
<gene>
    <name evidence="9" type="primary">LOC110789698</name>
</gene>
<evidence type="ECO:0000256" key="6">
    <source>
        <dbReference type="RuleBase" id="RU000461"/>
    </source>
</evidence>
<evidence type="ECO:0000256" key="7">
    <source>
        <dbReference type="SAM" id="Phobius"/>
    </source>
</evidence>
<keyword evidence="7" id="KW-1133">Transmembrane helix</keyword>
<dbReference type="PRINTS" id="PR00385">
    <property type="entry name" value="P450"/>
</dbReference>
<accession>A0ABM3QUT6</accession>
<evidence type="ECO:0000256" key="4">
    <source>
        <dbReference type="ARBA" id="ARBA00023004"/>
    </source>
</evidence>
<keyword evidence="3 6" id="KW-0560">Oxidoreductase</keyword>
<keyword evidence="7" id="KW-0472">Membrane</keyword>
<dbReference type="PANTHER" id="PTHR47947:SF24">
    <property type="entry name" value="ISOFLAVONE 2'-HYDROXYLASE-LIKE"/>
    <property type="match status" value="1"/>
</dbReference>
<dbReference type="InterPro" id="IPR002401">
    <property type="entry name" value="Cyt_P450_E_grp-I"/>
</dbReference>
<dbReference type="PROSITE" id="PS00086">
    <property type="entry name" value="CYTOCHROME_P450"/>
    <property type="match status" value="1"/>
</dbReference>
<protein>
    <submittedName>
        <fullName evidence="9">Cytochrome P450 81Q32 isoform X1</fullName>
    </submittedName>
</protein>
<dbReference type="Pfam" id="PF00067">
    <property type="entry name" value="p450"/>
    <property type="match status" value="2"/>
</dbReference>
<dbReference type="GeneID" id="110789698"/>
<comment type="similarity">
    <text evidence="6">Belongs to the cytochrome P450 family.</text>
</comment>
<evidence type="ECO:0000256" key="5">
    <source>
        <dbReference type="ARBA" id="ARBA00023033"/>
    </source>
</evidence>
<dbReference type="Gene3D" id="1.10.630.10">
    <property type="entry name" value="Cytochrome P450"/>
    <property type="match status" value="1"/>
</dbReference>
<keyword evidence="2 6" id="KW-0479">Metal-binding</keyword>
<sequence>MMILLSKDWNMDTIIIVFKYVAIFLATYFTLNHTILRNFKLKGKLPPSPFLSFPIIGHLYLFKKPIHRSLARLAAHYGPVLYLRMGARNVLLLSSPEAVEECLVKSDVFVDRPRLLPGKHGGNNYTNIAWSPYGDHWKNLRRIAAVEMLSPQRLQILSGIRAKVARSFISRVMKESAENGGIVEMKSACFGLTLDNMMRMLIGKSNYDEEARKGTTEASRRFQQIVEGSFRVSGVNNLEDFLPFLRWFRVFLGSPENFMKKLTKEKNEFMQGLMKEHRELESEGRLSDGRKRAMIHVLLSLQKEDPQYYSDDMIGSLILSFHRRFPACSYHHQAISGHHETHPFPRHTHPVLREIHPVLRDTHPVLHQVLRRSFKALFQGGTDTSAATIEWAMSLLVNNPDVLKKAQEEMDRNVGNNRLVEESDKNNLPYLQCIINETLRMYPTGPTGLPHESRGDFKVGKYHVPKGSMLIYNIWAVHNDPKIWDEPWKFKPERFVGVGLGVEKSKVVGYKFMPFGAGKRICPGEHLAVKVMWLGVAILIQCFEWERIGEELVGMEESGGVSLTKIDPLQAKCRTRPTMMHVLSQF</sequence>
<dbReference type="InterPro" id="IPR017972">
    <property type="entry name" value="Cyt_P450_CS"/>
</dbReference>
<dbReference type="RefSeq" id="XP_056687137.1">
    <property type="nucleotide sequence ID" value="XM_056831159.1"/>
</dbReference>
<dbReference type="InterPro" id="IPR050651">
    <property type="entry name" value="Plant_Cytochrome_P450_Monoox"/>
</dbReference>
<evidence type="ECO:0000256" key="2">
    <source>
        <dbReference type="ARBA" id="ARBA00022723"/>
    </source>
</evidence>
<proteinExistence type="inferred from homology"/>
<evidence type="ECO:0000313" key="9">
    <source>
        <dbReference type="RefSeq" id="XP_056687137.1"/>
    </source>
</evidence>
<reference evidence="9" key="2">
    <citation type="submission" date="2025-08" db="UniProtKB">
        <authorList>
            <consortium name="RefSeq"/>
        </authorList>
    </citation>
    <scope>IDENTIFICATION</scope>
    <source>
        <tissue evidence="9">Leaf</tissue>
    </source>
</reference>
<keyword evidence="4 6" id="KW-0408">Iron</keyword>
<evidence type="ECO:0000256" key="3">
    <source>
        <dbReference type="ARBA" id="ARBA00023002"/>
    </source>
</evidence>
<dbReference type="Proteomes" id="UP000813463">
    <property type="component" value="Chromosome 6"/>
</dbReference>
<feature type="transmembrane region" description="Helical" evidence="7">
    <location>
        <begin position="12"/>
        <end position="31"/>
    </location>
</feature>
<keyword evidence="5 6" id="KW-0503">Monooxygenase</keyword>
<keyword evidence="1 6" id="KW-0349">Heme</keyword>
<name>A0ABM3QUT6_SPIOL</name>
<evidence type="ECO:0000256" key="1">
    <source>
        <dbReference type="ARBA" id="ARBA00022617"/>
    </source>
</evidence>
<dbReference type="InterPro" id="IPR036396">
    <property type="entry name" value="Cyt_P450_sf"/>
</dbReference>
<keyword evidence="7" id="KW-0812">Transmembrane</keyword>
<dbReference type="InterPro" id="IPR001128">
    <property type="entry name" value="Cyt_P450"/>
</dbReference>
<organism evidence="8 9">
    <name type="scientific">Spinacia oleracea</name>
    <name type="common">Spinach</name>
    <dbReference type="NCBI Taxonomy" id="3562"/>
    <lineage>
        <taxon>Eukaryota</taxon>
        <taxon>Viridiplantae</taxon>
        <taxon>Streptophyta</taxon>
        <taxon>Embryophyta</taxon>
        <taxon>Tracheophyta</taxon>
        <taxon>Spermatophyta</taxon>
        <taxon>Magnoliopsida</taxon>
        <taxon>eudicotyledons</taxon>
        <taxon>Gunneridae</taxon>
        <taxon>Pentapetalae</taxon>
        <taxon>Caryophyllales</taxon>
        <taxon>Chenopodiaceae</taxon>
        <taxon>Chenopodioideae</taxon>
        <taxon>Anserineae</taxon>
        <taxon>Spinacia</taxon>
    </lineage>
</organism>
<reference evidence="8" key="1">
    <citation type="journal article" date="2021" name="Nat. Commun.">
        <title>Genomic analyses provide insights into spinach domestication and the genetic basis of agronomic traits.</title>
        <authorList>
            <person name="Cai X."/>
            <person name="Sun X."/>
            <person name="Xu C."/>
            <person name="Sun H."/>
            <person name="Wang X."/>
            <person name="Ge C."/>
            <person name="Zhang Z."/>
            <person name="Wang Q."/>
            <person name="Fei Z."/>
            <person name="Jiao C."/>
            <person name="Wang Q."/>
        </authorList>
    </citation>
    <scope>NUCLEOTIDE SEQUENCE [LARGE SCALE GENOMIC DNA]</scope>
    <source>
        <strain evidence="8">cv. Varoflay</strain>
    </source>
</reference>